<sequence length="404" mass="45723">MARRRFFSKGNATFVDGLDETIKRRLTKRQSQLQYSKVLVTLMNDMLGKESESELNEVDGKKAKRCTGDKAIGIDELEYRRLVNEIREAENYELIIEYDESDEYANDSMPEISRLAAESTKNKLSQNAYCTDKMELSSCLKQAENSHPVDFAESFSFKAHSPQPSTSTPVSPAKKLAHKAYDEKVFEKLDLSPIGSRSRIIKNTIKDNRELSRNQVQKEIKSQVYCDTNLCPTITEGTNATVLQQSLSHLTILHSPNHWGFQNADNVPFYLNGFLWSAAYAKNRDYKKELLHLCIQKDIKPWRMGKAVLDLSSAVKLGEGTFGEVFRVLYHDEIVALKVIPIGSDTMVNGDNQKSFRDIAAELIVSKELSSLVEIEDGYSTQGFIRLKGALVVKGKLLKDKYLL</sequence>
<dbReference type="GO" id="GO:0005634">
    <property type="term" value="C:nucleus"/>
    <property type="evidence" value="ECO:0007669"/>
    <property type="project" value="TreeGrafter"/>
</dbReference>
<evidence type="ECO:0000259" key="2">
    <source>
        <dbReference type="PROSITE" id="PS50011"/>
    </source>
</evidence>
<reference evidence="3 4" key="2">
    <citation type="submission" date="2018-11" db="EMBL/GenBank/DDBJ databases">
        <authorList>
            <consortium name="Pathogen Informatics"/>
        </authorList>
    </citation>
    <scope>NUCLEOTIDE SEQUENCE [LARGE SCALE GENOMIC DNA]</scope>
</reference>
<feature type="domain" description="Protein kinase" evidence="2">
    <location>
        <begin position="311"/>
        <end position="404"/>
    </location>
</feature>
<dbReference type="GO" id="GO:0035556">
    <property type="term" value="P:intracellular signal transduction"/>
    <property type="evidence" value="ECO:0007669"/>
    <property type="project" value="TreeGrafter"/>
</dbReference>
<evidence type="ECO:0000313" key="5">
    <source>
        <dbReference type="WBParaSite" id="TCLT_0001022001-mRNA-1"/>
    </source>
</evidence>
<dbReference type="AlphaFoldDB" id="A0A0N5DAL7"/>
<dbReference type="GO" id="GO:0000278">
    <property type="term" value="P:mitotic cell cycle"/>
    <property type="evidence" value="ECO:0007669"/>
    <property type="project" value="TreeGrafter"/>
</dbReference>
<organism evidence="5">
    <name type="scientific">Thelazia callipaeda</name>
    <name type="common">Oriental eyeworm</name>
    <name type="synonym">Parasitic nematode</name>
    <dbReference type="NCBI Taxonomy" id="103827"/>
    <lineage>
        <taxon>Eukaryota</taxon>
        <taxon>Metazoa</taxon>
        <taxon>Ecdysozoa</taxon>
        <taxon>Nematoda</taxon>
        <taxon>Chromadorea</taxon>
        <taxon>Rhabditida</taxon>
        <taxon>Spirurina</taxon>
        <taxon>Spiruromorpha</taxon>
        <taxon>Thelazioidea</taxon>
        <taxon>Thelaziidae</taxon>
        <taxon>Thelazia</taxon>
    </lineage>
</organism>
<reference evidence="5" key="1">
    <citation type="submission" date="2017-02" db="UniProtKB">
        <authorList>
            <consortium name="WormBaseParasite"/>
        </authorList>
    </citation>
    <scope>IDENTIFICATION</scope>
</reference>
<dbReference type="GO" id="GO:0072354">
    <property type="term" value="F:histone H3T3 kinase activity"/>
    <property type="evidence" value="ECO:0007669"/>
    <property type="project" value="TreeGrafter"/>
</dbReference>
<feature type="binding site" evidence="1">
    <location>
        <position position="338"/>
    </location>
    <ligand>
        <name>ATP</name>
        <dbReference type="ChEBI" id="CHEBI:30616"/>
    </ligand>
</feature>
<evidence type="ECO:0000256" key="1">
    <source>
        <dbReference type="PROSITE-ProRule" id="PRU10141"/>
    </source>
</evidence>
<dbReference type="InterPro" id="IPR000719">
    <property type="entry name" value="Prot_kinase_dom"/>
</dbReference>
<keyword evidence="1" id="KW-0067">ATP-binding</keyword>
<accession>A0A0N5DAL7</accession>
<dbReference type="OrthoDB" id="21018at2759"/>
<proteinExistence type="predicted"/>
<evidence type="ECO:0000313" key="3">
    <source>
        <dbReference type="EMBL" id="VDN07889.1"/>
    </source>
</evidence>
<dbReference type="Gene3D" id="3.30.200.20">
    <property type="entry name" value="Phosphorylase Kinase, domain 1"/>
    <property type="match status" value="1"/>
</dbReference>
<evidence type="ECO:0000313" key="4">
    <source>
        <dbReference type="Proteomes" id="UP000276776"/>
    </source>
</evidence>
<dbReference type="PROSITE" id="PS50011">
    <property type="entry name" value="PROTEIN_KINASE_DOM"/>
    <property type="match status" value="1"/>
</dbReference>
<dbReference type="WBParaSite" id="TCLT_0001022001-mRNA-1">
    <property type="protein sequence ID" value="TCLT_0001022001-mRNA-1"/>
    <property type="gene ID" value="TCLT_0001022001"/>
</dbReference>
<dbReference type="EMBL" id="UYYF01005017">
    <property type="protein sequence ID" value="VDN07889.1"/>
    <property type="molecule type" value="Genomic_DNA"/>
</dbReference>
<name>A0A0N5DAL7_THECL</name>
<keyword evidence="1" id="KW-0547">Nucleotide-binding</keyword>
<dbReference type="InterPro" id="IPR011009">
    <property type="entry name" value="Kinase-like_dom_sf"/>
</dbReference>
<dbReference type="PANTHER" id="PTHR24419:SF18">
    <property type="entry name" value="SERINE_THREONINE-PROTEIN KINASE HASPIN"/>
    <property type="match status" value="1"/>
</dbReference>
<dbReference type="Proteomes" id="UP000276776">
    <property type="component" value="Unassembled WGS sequence"/>
</dbReference>
<dbReference type="PROSITE" id="PS00107">
    <property type="entry name" value="PROTEIN_KINASE_ATP"/>
    <property type="match status" value="1"/>
</dbReference>
<dbReference type="PANTHER" id="PTHR24419">
    <property type="entry name" value="INTERLEUKIN-1 RECEPTOR-ASSOCIATED KINASE"/>
    <property type="match status" value="1"/>
</dbReference>
<gene>
    <name evidence="3" type="ORF">TCLT_LOCUS10209</name>
</gene>
<dbReference type="GO" id="GO:0005524">
    <property type="term" value="F:ATP binding"/>
    <property type="evidence" value="ECO:0007669"/>
    <property type="project" value="UniProtKB-UniRule"/>
</dbReference>
<keyword evidence="4" id="KW-1185">Reference proteome</keyword>
<protein>
    <submittedName>
        <fullName evidence="5">Protein kinase domain-containing protein</fullName>
    </submittedName>
</protein>
<dbReference type="InterPro" id="IPR017441">
    <property type="entry name" value="Protein_kinase_ATP_BS"/>
</dbReference>
<dbReference type="STRING" id="103827.A0A0N5DAL7"/>
<dbReference type="GO" id="GO:0005737">
    <property type="term" value="C:cytoplasm"/>
    <property type="evidence" value="ECO:0007669"/>
    <property type="project" value="TreeGrafter"/>
</dbReference>
<dbReference type="SUPFAM" id="SSF56112">
    <property type="entry name" value="Protein kinase-like (PK-like)"/>
    <property type="match status" value="1"/>
</dbReference>